<feature type="compositionally biased region" description="Low complexity" evidence="1">
    <location>
        <begin position="12"/>
        <end position="27"/>
    </location>
</feature>
<gene>
    <name evidence="2" type="ORF">Taro_036217</name>
</gene>
<feature type="region of interest" description="Disordered" evidence="1">
    <location>
        <begin position="1"/>
        <end position="34"/>
    </location>
</feature>
<sequence length="174" mass="18985">MWGFGGASRGNRSLGGRSDPGSSDSGSIPAILPSMKQNIKEAEEKDKGDMKANNAMQPMIGHLGSHIMNKNLHILFNFSFSLPLEAGIPLNNCRQNYQAFSNHEQWPLTSDNYVTDIVASLYRTQGGTGTSSKLSTKSQGFLLPLLSPYSFDVVLNGGIEWVGARLELDRLIHC</sequence>
<organism evidence="2 3">
    <name type="scientific">Colocasia esculenta</name>
    <name type="common">Wild taro</name>
    <name type="synonym">Arum esculentum</name>
    <dbReference type="NCBI Taxonomy" id="4460"/>
    <lineage>
        <taxon>Eukaryota</taxon>
        <taxon>Viridiplantae</taxon>
        <taxon>Streptophyta</taxon>
        <taxon>Embryophyta</taxon>
        <taxon>Tracheophyta</taxon>
        <taxon>Spermatophyta</taxon>
        <taxon>Magnoliopsida</taxon>
        <taxon>Liliopsida</taxon>
        <taxon>Araceae</taxon>
        <taxon>Aroideae</taxon>
        <taxon>Colocasieae</taxon>
        <taxon>Colocasia</taxon>
    </lineage>
</organism>
<name>A0A843WFP0_COLES</name>
<evidence type="ECO:0000313" key="2">
    <source>
        <dbReference type="EMBL" id="MQM03435.1"/>
    </source>
</evidence>
<accession>A0A843WFP0</accession>
<evidence type="ECO:0000313" key="3">
    <source>
        <dbReference type="Proteomes" id="UP000652761"/>
    </source>
</evidence>
<comment type="caution">
    <text evidence="2">The sequence shown here is derived from an EMBL/GenBank/DDBJ whole genome shotgun (WGS) entry which is preliminary data.</text>
</comment>
<proteinExistence type="predicted"/>
<keyword evidence="3" id="KW-1185">Reference proteome</keyword>
<feature type="non-terminal residue" evidence="2">
    <location>
        <position position="1"/>
    </location>
</feature>
<dbReference type="AlphaFoldDB" id="A0A843WFP0"/>
<reference evidence="2" key="1">
    <citation type="submission" date="2017-07" db="EMBL/GenBank/DDBJ databases">
        <title>Taro Niue Genome Assembly and Annotation.</title>
        <authorList>
            <person name="Atibalentja N."/>
            <person name="Keating K."/>
            <person name="Fields C.J."/>
        </authorList>
    </citation>
    <scope>NUCLEOTIDE SEQUENCE</scope>
    <source>
        <strain evidence="2">Niue_2</strain>
        <tissue evidence="2">Leaf</tissue>
    </source>
</reference>
<evidence type="ECO:0000256" key="1">
    <source>
        <dbReference type="SAM" id="MobiDB-lite"/>
    </source>
</evidence>
<dbReference type="EMBL" id="NMUH01003034">
    <property type="protein sequence ID" value="MQM03435.1"/>
    <property type="molecule type" value="Genomic_DNA"/>
</dbReference>
<protein>
    <submittedName>
        <fullName evidence="2">Uncharacterized protein</fullName>
    </submittedName>
</protein>
<dbReference type="Proteomes" id="UP000652761">
    <property type="component" value="Unassembled WGS sequence"/>
</dbReference>